<feature type="region of interest" description="Disordered" evidence="1">
    <location>
        <begin position="228"/>
        <end position="278"/>
    </location>
</feature>
<dbReference type="EMBL" id="JARQZJ010000131">
    <property type="protein sequence ID" value="KAK9891987.1"/>
    <property type="molecule type" value="Genomic_DNA"/>
</dbReference>
<sequence>MDSGLGSDEDRRGKTKEQKQLRNQQLLSGCFIDAASLSDDADVDQRRNDERRQGARIFESSIPQFSMLQMSGSDLDHSFSNNDSLADNFADTTTPYNSIVNFDSDESARKSPLGFYVDFNQVQDIPKSAPSNVKKNIFSMTIDFKAAKKEKPTTLSSYVSQRKNKITKQNGRLSDSLSGSGSSINSVPGPSREVGLPNAKTENNLFIVKSTSSVSSSNEDIVIENIENSDVLEQSSAECEQESIQDIKQSETLSTSNNSVGPKGEQRVQIHEEKNEVK</sequence>
<reference evidence="2 3" key="1">
    <citation type="submission" date="2023-03" db="EMBL/GenBank/DDBJ databases">
        <title>Genome insight into feeding habits of ladybird beetles.</title>
        <authorList>
            <person name="Li H.-S."/>
            <person name="Huang Y.-H."/>
            <person name="Pang H."/>
        </authorList>
    </citation>
    <scope>NUCLEOTIDE SEQUENCE [LARGE SCALE GENOMIC DNA]</scope>
    <source>
        <strain evidence="2">SYSU_2023b</strain>
        <tissue evidence="2">Whole body</tissue>
    </source>
</reference>
<accession>A0AAW1V8G5</accession>
<keyword evidence="3" id="KW-1185">Reference proteome</keyword>
<feature type="non-terminal residue" evidence="2">
    <location>
        <position position="278"/>
    </location>
</feature>
<proteinExistence type="predicted"/>
<dbReference type="AlphaFoldDB" id="A0AAW1V8G5"/>
<evidence type="ECO:0000313" key="3">
    <source>
        <dbReference type="Proteomes" id="UP001431783"/>
    </source>
</evidence>
<organism evidence="2 3">
    <name type="scientific">Henosepilachna vigintioctopunctata</name>
    <dbReference type="NCBI Taxonomy" id="420089"/>
    <lineage>
        <taxon>Eukaryota</taxon>
        <taxon>Metazoa</taxon>
        <taxon>Ecdysozoa</taxon>
        <taxon>Arthropoda</taxon>
        <taxon>Hexapoda</taxon>
        <taxon>Insecta</taxon>
        <taxon>Pterygota</taxon>
        <taxon>Neoptera</taxon>
        <taxon>Endopterygota</taxon>
        <taxon>Coleoptera</taxon>
        <taxon>Polyphaga</taxon>
        <taxon>Cucujiformia</taxon>
        <taxon>Coccinelloidea</taxon>
        <taxon>Coccinellidae</taxon>
        <taxon>Epilachninae</taxon>
        <taxon>Epilachnini</taxon>
        <taxon>Henosepilachna</taxon>
    </lineage>
</organism>
<gene>
    <name evidence="2" type="ORF">WA026_017467</name>
</gene>
<feature type="region of interest" description="Disordered" evidence="1">
    <location>
        <begin position="155"/>
        <end position="198"/>
    </location>
</feature>
<evidence type="ECO:0000313" key="2">
    <source>
        <dbReference type="EMBL" id="KAK9891987.1"/>
    </source>
</evidence>
<feature type="compositionally biased region" description="Basic and acidic residues" evidence="1">
    <location>
        <begin position="8"/>
        <end position="20"/>
    </location>
</feature>
<feature type="compositionally biased region" description="Low complexity" evidence="1">
    <location>
        <begin position="170"/>
        <end position="191"/>
    </location>
</feature>
<feature type="region of interest" description="Disordered" evidence="1">
    <location>
        <begin position="1"/>
        <end position="22"/>
    </location>
</feature>
<name>A0AAW1V8G5_9CUCU</name>
<evidence type="ECO:0000256" key="1">
    <source>
        <dbReference type="SAM" id="MobiDB-lite"/>
    </source>
</evidence>
<feature type="compositionally biased region" description="Basic and acidic residues" evidence="1">
    <location>
        <begin position="264"/>
        <end position="278"/>
    </location>
</feature>
<dbReference type="Proteomes" id="UP001431783">
    <property type="component" value="Unassembled WGS sequence"/>
</dbReference>
<protein>
    <submittedName>
        <fullName evidence="2">Uncharacterized protein</fullName>
    </submittedName>
</protein>
<comment type="caution">
    <text evidence="2">The sequence shown here is derived from an EMBL/GenBank/DDBJ whole genome shotgun (WGS) entry which is preliminary data.</text>
</comment>
<feature type="compositionally biased region" description="Polar residues" evidence="1">
    <location>
        <begin position="228"/>
        <end position="260"/>
    </location>
</feature>